<name>A0AAQ4CW97_9CREN</name>
<feature type="transmembrane region" description="Helical" evidence="5">
    <location>
        <begin position="128"/>
        <end position="150"/>
    </location>
</feature>
<dbReference type="PROSITE" id="PS50850">
    <property type="entry name" value="MFS"/>
    <property type="match status" value="1"/>
</dbReference>
<organism evidence="7 8">
    <name type="scientific">Saccharolobus caldissimus</name>
    <dbReference type="NCBI Taxonomy" id="1702097"/>
    <lineage>
        <taxon>Archaea</taxon>
        <taxon>Thermoproteota</taxon>
        <taxon>Thermoprotei</taxon>
        <taxon>Sulfolobales</taxon>
        <taxon>Sulfolobaceae</taxon>
        <taxon>Saccharolobus</taxon>
    </lineage>
</organism>
<feature type="transmembrane region" description="Helical" evidence="5">
    <location>
        <begin position="229"/>
        <end position="249"/>
    </location>
</feature>
<sequence>MLTKKQLALISIGTSLSFWDIFNVPYIVKDASTQLGYVSSSLILTSEMIGYFVGGGINGYIASKFGRKLGIILSMLIIFIGSLLGFLSQNYLQLIIAEFIIGFGIEGEIAVVPSYVSEMTTPNFRGRAVGFTTLGGFLMSLIVGPFALIIPNWRFLFLPSLLISAFALFFRILLPESNIWIKKKEEKIVWDNTVLIFLAIWATSYFTGYSLFSAPIFSLLSAKGFSNSAYYFTYILYGDPIGVILASILNDRFERKYTSSLSNILSGILIFLMPLTTGISFIIIGFLAMFFQGFKFPTMYTYTAENLGTKIRSLGYGIADGIGHLGGAIGPVIFSFLYEYSTLASFIMLFIISSISGILILSYGMKTKNKSLEELKG</sequence>
<evidence type="ECO:0000256" key="1">
    <source>
        <dbReference type="ARBA" id="ARBA00004141"/>
    </source>
</evidence>
<comment type="subcellular location">
    <subcellularLocation>
        <location evidence="1">Membrane</location>
        <topology evidence="1">Multi-pass membrane protein</topology>
    </subcellularLocation>
</comment>
<feature type="domain" description="Major facilitator superfamily (MFS) profile" evidence="6">
    <location>
        <begin position="1"/>
        <end position="368"/>
    </location>
</feature>
<evidence type="ECO:0000313" key="8">
    <source>
        <dbReference type="Proteomes" id="UP001319921"/>
    </source>
</evidence>
<dbReference type="Gene3D" id="1.20.1250.20">
    <property type="entry name" value="MFS general substrate transporter like domains"/>
    <property type="match status" value="2"/>
</dbReference>
<evidence type="ECO:0000256" key="4">
    <source>
        <dbReference type="ARBA" id="ARBA00023136"/>
    </source>
</evidence>
<keyword evidence="3 5" id="KW-1133">Transmembrane helix</keyword>
<dbReference type="InterPro" id="IPR036259">
    <property type="entry name" value="MFS_trans_sf"/>
</dbReference>
<dbReference type="CDD" id="cd17316">
    <property type="entry name" value="MFS_SV2_like"/>
    <property type="match status" value="1"/>
</dbReference>
<dbReference type="RefSeq" id="WP_229570742.1">
    <property type="nucleotide sequence ID" value="NZ_AP025226.1"/>
</dbReference>
<feature type="transmembrane region" description="Helical" evidence="5">
    <location>
        <begin position="69"/>
        <end position="88"/>
    </location>
</feature>
<keyword evidence="2 5" id="KW-0812">Transmembrane</keyword>
<evidence type="ECO:0000313" key="7">
    <source>
        <dbReference type="EMBL" id="BDC00079.1"/>
    </source>
</evidence>
<evidence type="ECO:0000256" key="2">
    <source>
        <dbReference type="ARBA" id="ARBA00022692"/>
    </source>
</evidence>
<dbReference type="GO" id="GO:0046943">
    <property type="term" value="F:carboxylic acid transmembrane transporter activity"/>
    <property type="evidence" value="ECO:0007669"/>
    <property type="project" value="TreeGrafter"/>
</dbReference>
<evidence type="ECO:0000256" key="5">
    <source>
        <dbReference type="SAM" id="Phobius"/>
    </source>
</evidence>
<dbReference type="KEGG" id="scas:SACC_30950"/>
<dbReference type="GeneID" id="68867819"/>
<feature type="transmembrane region" description="Helical" evidence="5">
    <location>
        <begin position="7"/>
        <end position="28"/>
    </location>
</feature>
<feature type="transmembrane region" description="Helical" evidence="5">
    <location>
        <begin position="343"/>
        <end position="363"/>
    </location>
</feature>
<feature type="transmembrane region" description="Helical" evidence="5">
    <location>
        <begin position="194"/>
        <end position="217"/>
    </location>
</feature>
<protein>
    <submittedName>
        <fullName evidence="7">MFS transporter</fullName>
    </submittedName>
</protein>
<dbReference type="Pfam" id="PF07690">
    <property type="entry name" value="MFS_1"/>
    <property type="match status" value="1"/>
</dbReference>
<dbReference type="InterPro" id="IPR020846">
    <property type="entry name" value="MFS_dom"/>
</dbReference>
<dbReference type="SUPFAM" id="SSF103473">
    <property type="entry name" value="MFS general substrate transporter"/>
    <property type="match status" value="1"/>
</dbReference>
<dbReference type="Proteomes" id="UP001319921">
    <property type="component" value="Chromosome"/>
</dbReference>
<accession>A0AAQ4CW97</accession>
<evidence type="ECO:0000256" key="3">
    <source>
        <dbReference type="ARBA" id="ARBA00022989"/>
    </source>
</evidence>
<dbReference type="AlphaFoldDB" id="A0AAQ4CW97"/>
<keyword evidence="8" id="KW-1185">Reference proteome</keyword>
<dbReference type="InterPro" id="IPR005828">
    <property type="entry name" value="MFS_sugar_transport-like"/>
</dbReference>
<gene>
    <name evidence="7" type="ORF">SACC_30950</name>
</gene>
<dbReference type="EMBL" id="AP025226">
    <property type="protein sequence ID" value="BDC00079.1"/>
    <property type="molecule type" value="Genomic_DNA"/>
</dbReference>
<dbReference type="GO" id="GO:0005886">
    <property type="term" value="C:plasma membrane"/>
    <property type="evidence" value="ECO:0007669"/>
    <property type="project" value="TreeGrafter"/>
</dbReference>
<dbReference type="Pfam" id="PF00083">
    <property type="entry name" value="Sugar_tr"/>
    <property type="match status" value="1"/>
</dbReference>
<feature type="transmembrane region" description="Helical" evidence="5">
    <location>
        <begin position="156"/>
        <end position="174"/>
    </location>
</feature>
<evidence type="ECO:0000259" key="6">
    <source>
        <dbReference type="PROSITE" id="PS50850"/>
    </source>
</evidence>
<reference evidence="7 8" key="1">
    <citation type="journal article" date="2022" name="Microbiol. Resour. Announc.">
        <title>Complete Genome Sequence of the Hyperthermophilic and Acidophilic Archaeon Saccharolobus caldissimus Strain HS-3T.</title>
        <authorList>
            <person name="Sakai H.D."/>
            <person name="Kurosawa N."/>
        </authorList>
    </citation>
    <scope>NUCLEOTIDE SEQUENCE [LARGE SCALE GENOMIC DNA]</scope>
    <source>
        <strain evidence="7 8">JCM32116</strain>
    </source>
</reference>
<keyword evidence="4 5" id="KW-0472">Membrane</keyword>
<feature type="transmembrane region" description="Helical" evidence="5">
    <location>
        <begin position="94"/>
        <end position="116"/>
    </location>
</feature>
<feature type="transmembrane region" description="Helical" evidence="5">
    <location>
        <begin position="261"/>
        <end position="291"/>
    </location>
</feature>
<feature type="transmembrane region" description="Helical" evidence="5">
    <location>
        <begin position="34"/>
        <end position="57"/>
    </location>
</feature>
<proteinExistence type="predicted"/>
<dbReference type="PANTHER" id="PTHR23508">
    <property type="entry name" value="CARBOXYLIC ACID TRANSPORTER PROTEIN HOMOLOG"/>
    <property type="match status" value="1"/>
</dbReference>
<dbReference type="PANTHER" id="PTHR23508:SF10">
    <property type="entry name" value="CARBOXYLIC ACID TRANSPORTER PROTEIN HOMOLOG"/>
    <property type="match status" value="1"/>
</dbReference>
<dbReference type="InterPro" id="IPR011701">
    <property type="entry name" value="MFS"/>
</dbReference>